<proteinExistence type="predicted"/>
<dbReference type="RefSeq" id="WP_125223549.1">
    <property type="nucleotide sequence ID" value="NZ_QUSX01000002.1"/>
</dbReference>
<dbReference type="EMBL" id="QUSX01000002">
    <property type="protein sequence ID" value="RRQ48827.1"/>
    <property type="molecule type" value="Genomic_DNA"/>
</dbReference>
<name>A0A3R8PYZ6_9FLAO</name>
<gene>
    <name evidence="1" type="ORF">DZC72_14260</name>
</gene>
<evidence type="ECO:0000313" key="2">
    <source>
        <dbReference type="Proteomes" id="UP000286990"/>
    </source>
</evidence>
<dbReference type="OrthoDB" id="1189996at2"/>
<dbReference type="Proteomes" id="UP000286990">
    <property type="component" value="Unassembled WGS sequence"/>
</dbReference>
<reference evidence="2" key="1">
    <citation type="submission" date="2018-12" db="EMBL/GenBank/DDBJ databases">
        <title>Maribacter lutimaris sp. nov., isolated from marine sediment.</title>
        <authorList>
            <person name="Kim K.K."/>
        </authorList>
    </citation>
    <scope>NUCLEOTIDE SEQUENCE [LARGE SCALE GENOMIC DNA]</scope>
    <source>
        <strain evidence="2">PoM-212</strain>
    </source>
</reference>
<evidence type="ECO:0000313" key="1">
    <source>
        <dbReference type="EMBL" id="RRQ48827.1"/>
    </source>
</evidence>
<organism evidence="1 2">
    <name type="scientific">Maribacter algicola</name>
    <dbReference type="NCBI Taxonomy" id="2498892"/>
    <lineage>
        <taxon>Bacteria</taxon>
        <taxon>Pseudomonadati</taxon>
        <taxon>Bacteroidota</taxon>
        <taxon>Flavobacteriia</taxon>
        <taxon>Flavobacteriales</taxon>
        <taxon>Flavobacteriaceae</taxon>
        <taxon>Maribacter</taxon>
    </lineage>
</organism>
<accession>A0A3R8PYZ6</accession>
<dbReference type="AlphaFoldDB" id="A0A3R8PYZ6"/>
<comment type="caution">
    <text evidence="1">The sequence shown here is derived from an EMBL/GenBank/DDBJ whole genome shotgun (WGS) entry which is preliminary data.</text>
</comment>
<keyword evidence="2" id="KW-1185">Reference proteome</keyword>
<protein>
    <submittedName>
        <fullName evidence="1">Peptide methionine sulfoxide reductase</fullName>
    </submittedName>
</protein>
<sequence>MDFKKIPEGYSEGIYKVKKYGITKKTFNHGKSFKLFAEELGGSDFISLNNYKTKQKELLKPCEMSEAKVVDFINKVKLLEPKG</sequence>